<name>A0ABY5GSQ6_9GAMM</name>
<evidence type="ECO:0000256" key="1">
    <source>
        <dbReference type="SAM" id="SignalP"/>
    </source>
</evidence>
<feature type="chain" id="PRO_5047233538" evidence="1">
    <location>
        <begin position="26"/>
        <end position="329"/>
    </location>
</feature>
<proteinExistence type="predicted"/>
<dbReference type="SUPFAM" id="SSF53850">
    <property type="entry name" value="Periplasmic binding protein-like II"/>
    <property type="match status" value="1"/>
</dbReference>
<dbReference type="Proteomes" id="UP001059950">
    <property type="component" value="Chromosome"/>
</dbReference>
<dbReference type="PANTHER" id="PTHR42941">
    <property type="entry name" value="SLL1037 PROTEIN"/>
    <property type="match status" value="1"/>
</dbReference>
<evidence type="ECO:0000313" key="2">
    <source>
        <dbReference type="EMBL" id="UTW02493.1"/>
    </source>
</evidence>
<dbReference type="PANTHER" id="PTHR42941:SF1">
    <property type="entry name" value="SLL1037 PROTEIN"/>
    <property type="match status" value="1"/>
</dbReference>
<keyword evidence="3" id="KW-1185">Reference proteome</keyword>
<organism evidence="2 3">
    <name type="scientific">Amphritea atlantica</name>
    <dbReference type="NCBI Taxonomy" id="355243"/>
    <lineage>
        <taxon>Bacteria</taxon>
        <taxon>Pseudomonadati</taxon>
        <taxon>Pseudomonadota</taxon>
        <taxon>Gammaproteobacteria</taxon>
        <taxon>Oceanospirillales</taxon>
        <taxon>Oceanospirillaceae</taxon>
        <taxon>Amphritea</taxon>
    </lineage>
</organism>
<dbReference type="EMBL" id="CP073344">
    <property type="protein sequence ID" value="UTW02493.1"/>
    <property type="molecule type" value="Genomic_DNA"/>
</dbReference>
<dbReference type="Gene3D" id="3.40.190.10">
    <property type="entry name" value="Periplasmic binding protein-like II"/>
    <property type="match status" value="2"/>
</dbReference>
<keyword evidence="1" id="KW-0732">Signal</keyword>
<dbReference type="InterPro" id="IPR011852">
    <property type="entry name" value="TRAP_TAXI"/>
</dbReference>
<sequence length="329" mass="35213">MAFRNTITSFVIAFGVCVASGGIFAGDPVPVKEVVTIGTGGVTGVYYPTGGAICRLVNKSRAEHGIRCATESTAGSIANLEQMADKDINFGIAQSDWLYHAYNGSSEFAKAGPDRDLRIVFSLHPEPFTVVARADSGIKTIDDIKGKIVNIGEVGTGQRGTLETLMKAKGWTEKDFAQATELKASAQASALCAGEIDVMIYIVGHPSGAVKEATTSCDSVLVDVTGPVIDKVVSDNNYYRHETIPGGLYRGNEQPTKSFGVESILVASVDTSEEVVYEVVKAVFENFDIFRKLHPAFANLEKEKMVQAASGESFHPGALKYFKEVGLIK</sequence>
<accession>A0ABY5GSQ6</accession>
<evidence type="ECO:0000313" key="3">
    <source>
        <dbReference type="Proteomes" id="UP001059950"/>
    </source>
</evidence>
<gene>
    <name evidence="2" type="ORF">KDX31_14200</name>
</gene>
<dbReference type="CDD" id="cd13568">
    <property type="entry name" value="PBP2_TAXI_TRAP_like_3"/>
    <property type="match status" value="1"/>
</dbReference>
<protein>
    <submittedName>
        <fullName evidence="2">TAXI family TRAP transporter solute-binding subunit</fullName>
    </submittedName>
</protein>
<reference evidence="2" key="1">
    <citation type="submission" date="2021-04" db="EMBL/GenBank/DDBJ databases">
        <title>Oceanospirillales bacteria with DddD are important DMSP degraders in coastal seawater.</title>
        <authorList>
            <person name="Liu J."/>
        </authorList>
    </citation>
    <scope>NUCLEOTIDE SEQUENCE</scope>
    <source>
        <strain evidence="2">GY6</strain>
    </source>
</reference>
<dbReference type="Pfam" id="PF16868">
    <property type="entry name" value="NMT1_3"/>
    <property type="match status" value="1"/>
</dbReference>
<dbReference type="NCBIfam" id="TIGR02122">
    <property type="entry name" value="TRAP_TAXI"/>
    <property type="match status" value="1"/>
</dbReference>
<feature type="signal peptide" evidence="1">
    <location>
        <begin position="1"/>
        <end position="25"/>
    </location>
</feature>